<keyword evidence="3" id="KW-1185">Reference proteome</keyword>
<dbReference type="PANTHER" id="PTHR11669:SF25">
    <property type="entry name" value="OS02G0704966 PROTEIN"/>
    <property type="match status" value="1"/>
</dbReference>
<feature type="region of interest" description="Disordered" evidence="1">
    <location>
        <begin position="84"/>
        <end position="119"/>
    </location>
</feature>
<dbReference type="Proteomes" id="UP001318860">
    <property type="component" value="Unassembled WGS sequence"/>
</dbReference>
<dbReference type="EMBL" id="JABTTQ020000008">
    <property type="protein sequence ID" value="KAK6150655.1"/>
    <property type="molecule type" value="Genomic_DNA"/>
</dbReference>
<dbReference type="Pfam" id="PF21960">
    <property type="entry name" value="RCF1-5-like_lid"/>
    <property type="match status" value="1"/>
</dbReference>
<dbReference type="Gene3D" id="3.40.50.300">
    <property type="entry name" value="P-loop containing nucleotide triphosphate hydrolases"/>
    <property type="match status" value="1"/>
</dbReference>
<gene>
    <name evidence="2" type="ORF">DH2020_015587</name>
</gene>
<organism evidence="2 3">
    <name type="scientific">Rehmannia glutinosa</name>
    <name type="common">Chinese foxglove</name>
    <dbReference type="NCBI Taxonomy" id="99300"/>
    <lineage>
        <taxon>Eukaryota</taxon>
        <taxon>Viridiplantae</taxon>
        <taxon>Streptophyta</taxon>
        <taxon>Embryophyta</taxon>
        <taxon>Tracheophyta</taxon>
        <taxon>Spermatophyta</taxon>
        <taxon>Magnoliopsida</taxon>
        <taxon>eudicotyledons</taxon>
        <taxon>Gunneridae</taxon>
        <taxon>Pentapetalae</taxon>
        <taxon>asterids</taxon>
        <taxon>lamiids</taxon>
        <taxon>Lamiales</taxon>
        <taxon>Orobanchaceae</taxon>
        <taxon>Rehmannieae</taxon>
        <taxon>Rehmannia</taxon>
    </lineage>
</organism>
<accession>A0ABR0WWU0</accession>
<name>A0ABR0WWU0_REHGL</name>
<feature type="region of interest" description="Disordered" evidence="1">
    <location>
        <begin position="137"/>
        <end position="157"/>
    </location>
</feature>
<evidence type="ECO:0000256" key="1">
    <source>
        <dbReference type="SAM" id="MobiDB-lite"/>
    </source>
</evidence>
<evidence type="ECO:0000313" key="2">
    <source>
        <dbReference type="EMBL" id="KAK6150655.1"/>
    </source>
</evidence>
<dbReference type="SUPFAM" id="SSF52540">
    <property type="entry name" value="P-loop containing nucleoside triphosphate hydrolases"/>
    <property type="match status" value="1"/>
</dbReference>
<evidence type="ECO:0000313" key="3">
    <source>
        <dbReference type="Proteomes" id="UP001318860"/>
    </source>
</evidence>
<sequence>MNTPTFSSYSPKFDPLDIAVSSLISHYTLKNFDIVVQVFDEKTDKDAEFFVAKQEKKWTRNKSPLPLAMDEMEAPVSVPARRRYSKSPYKPRGEDGNSIFESEQKVNPDYNSGHVDPFSRSERRINRDNVRQNVSPFSVSERRRHVSSYKTTGESHGLEYRHRVSEISNYSRRAASAPRSRLRERGQQIKYEGEEENKGDMIISPLPIKERDVSHKHVPSIGEINEMVANAKIKGLSGPVINFESTESISPGDIFFSRTILVFKMLRIQVQLDFSQSHQVLSIETLVVLRPTRQSTMSNSTGRTSASTKKFIASRRKSQADAWFSCLTKGSCKKSHKSPEKNMPLDEASFIGKAIVVESLRPFWADKHQPASLIGFTCHKQEALLLQQLATNEIFPHILLKGPPGSGKKALTMALLREIYGDPVWNISHDLQYFHILESRPIQVVVPVSSSPHHMELNVYLEPKAAYALTALVKQISKEYTVTPEISIATTKADYKVLVLYDVDKATENIQHLIKWIIDGYSDSCKLILCCEGDEDILESVKGRCKIIEVEAPATHEVSNGSSYSDSQKEGFELSTSFAAKIATKSKQNLRSAIMALEACKAHNYPFVEDQPIPLGWEEALVELAADILADPLPKRIVLAVGTDAKGQCTWHNLIATSECPAFRSALSSFFPDNTFPLAWRHKSRWM</sequence>
<proteinExistence type="predicted"/>
<dbReference type="InterPro" id="IPR050238">
    <property type="entry name" value="DNA_Rep/Repair_Clamp_Loader"/>
</dbReference>
<dbReference type="InterPro" id="IPR027417">
    <property type="entry name" value="P-loop_NTPase"/>
</dbReference>
<reference evidence="2 3" key="1">
    <citation type="journal article" date="2021" name="Comput. Struct. Biotechnol. J.">
        <title>De novo genome assembly of the potent medicinal plant Rehmannia glutinosa using nanopore technology.</title>
        <authorList>
            <person name="Ma L."/>
            <person name="Dong C."/>
            <person name="Song C."/>
            <person name="Wang X."/>
            <person name="Zheng X."/>
            <person name="Niu Y."/>
            <person name="Chen S."/>
            <person name="Feng W."/>
        </authorList>
    </citation>
    <scope>NUCLEOTIDE SEQUENCE [LARGE SCALE GENOMIC DNA]</scope>
    <source>
        <strain evidence="2">DH-2019</strain>
    </source>
</reference>
<comment type="caution">
    <text evidence="2">The sequence shown here is derived from an EMBL/GenBank/DDBJ whole genome shotgun (WGS) entry which is preliminary data.</text>
</comment>
<dbReference type="Gene3D" id="1.10.8.60">
    <property type="match status" value="1"/>
</dbReference>
<dbReference type="PANTHER" id="PTHR11669">
    <property type="entry name" value="REPLICATION FACTOR C / DNA POLYMERASE III GAMMA-TAU SUBUNIT"/>
    <property type="match status" value="1"/>
</dbReference>
<protein>
    <submittedName>
        <fullName evidence="2">Uncharacterized protein</fullName>
    </submittedName>
</protein>